<dbReference type="Proteomes" id="UP001432995">
    <property type="component" value="Unassembled WGS sequence"/>
</dbReference>
<evidence type="ECO:0000313" key="2">
    <source>
        <dbReference type="Proteomes" id="UP001432995"/>
    </source>
</evidence>
<name>A0ABV1QYA3_9HYPH</name>
<reference evidence="1" key="1">
    <citation type="submission" date="2024-06" db="EMBL/GenBank/DDBJ databases">
        <authorList>
            <person name="Campbell A.G."/>
        </authorList>
    </citation>
    <scope>NUCLEOTIDE SEQUENCE</scope>
    <source>
        <strain evidence="1">EM17</strain>
    </source>
</reference>
<keyword evidence="2" id="KW-1185">Reference proteome</keyword>
<sequence length="219" mass="23048">MSALALFRRHRFEDVETMKVFKIASRIAMVLLASGAGGTAVLAAGGKASEPLMTIEPAPSGPAGLTAANPPALRYGVLYADAKGQSHVQYCDLKNFLFKSYAPPAAPQYVGFPPGDVASIKYAILPVGYVGTWHTAPGPQWVITLSGRWSVEATDGSVLEQGPGEVEFNADTGATPQGPEGHVGHLTRQVGDVPNVQLIVSLKPRTGKRSTDPCQPTAR</sequence>
<proteinExistence type="predicted"/>
<dbReference type="SUPFAM" id="SSF51182">
    <property type="entry name" value="RmlC-like cupins"/>
    <property type="match status" value="1"/>
</dbReference>
<evidence type="ECO:0000313" key="1">
    <source>
        <dbReference type="EMBL" id="MER2287552.1"/>
    </source>
</evidence>
<comment type="caution">
    <text evidence="1">The sequence shown here is derived from an EMBL/GenBank/DDBJ whole genome shotgun (WGS) entry which is preliminary data.</text>
</comment>
<evidence type="ECO:0008006" key="3">
    <source>
        <dbReference type="Google" id="ProtNLM"/>
    </source>
</evidence>
<accession>A0ABV1QYA3</accession>
<dbReference type="CDD" id="cd07009">
    <property type="entry name" value="cupin_BLL0285-like"/>
    <property type="match status" value="1"/>
</dbReference>
<protein>
    <recommendedName>
        <fullName evidence="3">Cupin domain-containing protein</fullName>
    </recommendedName>
</protein>
<gene>
    <name evidence="1" type="ORF">ABS770_04715</name>
</gene>
<dbReference type="InterPro" id="IPR011051">
    <property type="entry name" value="RmlC_Cupin_sf"/>
</dbReference>
<dbReference type="EMBL" id="JBELQD010000002">
    <property type="protein sequence ID" value="MER2287552.1"/>
    <property type="molecule type" value="Genomic_DNA"/>
</dbReference>
<organism evidence="1 2">
    <name type="scientific">Methylobacterium brachiatum</name>
    <dbReference type="NCBI Taxonomy" id="269660"/>
    <lineage>
        <taxon>Bacteria</taxon>
        <taxon>Pseudomonadati</taxon>
        <taxon>Pseudomonadota</taxon>
        <taxon>Alphaproteobacteria</taxon>
        <taxon>Hyphomicrobiales</taxon>
        <taxon>Methylobacteriaceae</taxon>
        <taxon>Methylobacterium</taxon>
    </lineage>
</organism>
<dbReference type="RefSeq" id="WP_350382968.1">
    <property type="nucleotide sequence ID" value="NZ_JBELQD010000002.1"/>
</dbReference>